<dbReference type="InterPro" id="IPR000322">
    <property type="entry name" value="Glyco_hydro_31_TIM"/>
</dbReference>
<dbReference type="Proteomes" id="UP000006729">
    <property type="component" value="Chromosome 11"/>
</dbReference>
<evidence type="ECO:0000259" key="3">
    <source>
        <dbReference type="Pfam" id="PF01055"/>
    </source>
</evidence>
<dbReference type="GO" id="GO:0005975">
    <property type="term" value="P:carbohydrate metabolic process"/>
    <property type="evidence" value="ECO:0007669"/>
    <property type="project" value="InterPro"/>
</dbReference>
<dbReference type="eggNOG" id="KOG1065">
    <property type="taxonomic scope" value="Eukaryota"/>
</dbReference>
<name>B9I0U2_POPTR</name>
<dbReference type="GO" id="GO:0030246">
    <property type="term" value="F:carbohydrate binding"/>
    <property type="evidence" value="ECO:0007669"/>
    <property type="project" value="InterPro"/>
</dbReference>
<organism evidence="4 5">
    <name type="scientific">Populus trichocarpa</name>
    <name type="common">Western balsam poplar</name>
    <name type="synonym">Populus balsamifera subsp. trichocarpa</name>
    <dbReference type="NCBI Taxonomy" id="3694"/>
    <lineage>
        <taxon>Eukaryota</taxon>
        <taxon>Viridiplantae</taxon>
        <taxon>Streptophyta</taxon>
        <taxon>Embryophyta</taxon>
        <taxon>Tracheophyta</taxon>
        <taxon>Spermatophyta</taxon>
        <taxon>Magnoliopsida</taxon>
        <taxon>eudicotyledons</taxon>
        <taxon>Gunneridae</taxon>
        <taxon>Pentapetalae</taxon>
        <taxon>rosids</taxon>
        <taxon>fabids</taxon>
        <taxon>Malpighiales</taxon>
        <taxon>Salicaceae</taxon>
        <taxon>Saliceae</taxon>
        <taxon>Populus</taxon>
    </lineage>
</organism>
<sequence>MIWTKHRQRPAHVVLLLNSNGMDIIYQGDRLTYKVIGGVIDFYFFARPAPDMVIQQYTELIGRLAPMPYCVTDLDGVVAGYAKAGIPLEVMCTDIDYMDGCEDSAFDPVYFSLEQMRKFGETLHQNAYFIRSNSRLFGIPMVGADICGFLSTMDSGAVSVDACFPTGNWFDLFNYTNSVCIDSEPADHINVRVHKGNISWWFLAAVETIQGKFA</sequence>
<comment type="similarity">
    <text evidence="2">Belongs to the glycosyl hydrolase 31 family.</text>
</comment>
<dbReference type="Gene3D" id="3.20.20.80">
    <property type="entry name" value="Glycosidases"/>
    <property type="match status" value="1"/>
</dbReference>
<dbReference type="PANTHER" id="PTHR22762:SF133">
    <property type="entry name" value="P-TYPE DOMAIN-CONTAINING PROTEIN"/>
    <property type="match status" value="1"/>
</dbReference>
<dbReference type="CDD" id="cd14752">
    <property type="entry name" value="GH31_N"/>
    <property type="match status" value="1"/>
</dbReference>
<dbReference type="GO" id="GO:0004553">
    <property type="term" value="F:hydrolase activity, hydrolyzing O-glycosyl compounds"/>
    <property type="evidence" value="ECO:0007669"/>
    <property type="project" value="InterPro"/>
</dbReference>
<accession>B9I0U2</accession>
<keyword evidence="2" id="KW-0326">Glycosidase</keyword>
<dbReference type="InParanoid" id="B9I0U2"/>
<evidence type="ECO:0000313" key="5">
    <source>
        <dbReference type="Proteomes" id="UP000006729"/>
    </source>
</evidence>
<keyword evidence="5" id="KW-1185">Reference proteome</keyword>
<dbReference type="Gene3D" id="2.60.40.1760">
    <property type="entry name" value="glycosyl hydrolase (family 31)"/>
    <property type="match status" value="1"/>
</dbReference>
<dbReference type="PANTHER" id="PTHR22762">
    <property type="entry name" value="ALPHA-GLUCOSIDASE"/>
    <property type="match status" value="1"/>
</dbReference>
<dbReference type="AlphaFoldDB" id="B9I0U2"/>
<evidence type="ECO:0000313" key="4">
    <source>
        <dbReference type="EMBL" id="PNT13638.1"/>
    </source>
</evidence>
<dbReference type="EMBL" id="CM009300">
    <property type="protein sequence ID" value="PNT13638.1"/>
    <property type="molecule type" value="Genomic_DNA"/>
</dbReference>
<dbReference type="HOGENOM" id="CLU_1290869_0_0_1"/>
<dbReference type="STRING" id="3694.B9I0U2"/>
<protein>
    <recommendedName>
        <fullName evidence="3">Glycoside hydrolase family 31 TIM barrel domain-containing protein</fullName>
    </recommendedName>
</protein>
<feature type="domain" description="Glycoside hydrolase family 31 TIM barrel" evidence="3">
    <location>
        <begin position="72"/>
        <end position="126"/>
    </location>
</feature>
<keyword evidence="2" id="KW-0378">Hydrolase</keyword>
<reference evidence="4 5" key="1">
    <citation type="journal article" date="2006" name="Science">
        <title>The genome of black cottonwood, Populus trichocarpa (Torr. &amp; Gray).</title>
        <authorList>
            <person name="Tuskan G.A."/>
            <person name="Difazio S."/>
            <person name="Jansson S."/>
            <person name="Bohlmann J."/>
            <person name="Grigoriev I."/>
            <person name="Hellsten U."/>
            <person name="Putnam N."/>
            <person name="Ralph S."/>
            <person name="Rombauts S."/>
            <person name="Salamov A."/>
            <person name="Schein J."/>
            <person name="Sterck L."/>
            <person name="Aerts A."/>
            <person name="Bhalerao R.R."/>
            <person name="Bhalerao R.P."/>
            <person name="Blaudez D."/>
            <person name="Boerjan W."/>
            <person name="Brun A."/>
            <person name="Brunner A."/>
            <person name="Busov V."/>
            <person name="Campbell M."/>
            <person name="Carlson J."/>
            <person name="Chalot M."/>
            <person name="Chapman J."/>
            <person name="Chen G.L."/>
            <person name="Cooper D."/>
            <person name="Coutinho P.M."/>
            <person name="Couturier J."/>
            <person name="Covert S."/>
            <person name="Cronk Q."/>
            <person name="Cunningham R."/>
            <person name="Davis J."/>
            <person name="Degroeve S."/>
            <person name="Dejardin A."/>
            <person name="Depamphilis C."/>
            <person name="Detter J."/>
            <person name="Dirks B."/>
            <person name="Dubchak I."/>
            <person name="Duplessis S."/>
            <person name="Ehlting J."/>
            <person name="Ellis B."/>
            <person name="Gendler K."/>
            <person name="Goodstein D."/>
            <person name="Gribskov M."/>
            <person name="Grimwood J."/>
            <person name="Groover A."/>
            <person name="Gunter L."/>
            <person name="Hamberger B."/>
            <person name="Heinze B."/>
            <person name="Helariutta Y."/>
            <person name="Henrissat B."/>
            <person name="Holligan D."/>
            <person name="Holt R."/>
            <person name="Huang W."/>
            <person name="Islam-Faridi N."/>
            <person name="Jones S."/>
            <person name="Jones-Rhoades M."/>
            <person name="Jorgensen R."/>
            <person name="Joshi C."/>
            <person name="Kangasjarvi J."/>
            <person name="Karlsson J."/>
            <person name="Kelleher C."/>
            <person name="Kirkpatrick R."/>
            <person name="Kirst M."/>
            <person name="Kohler A."/>
            <person name="Kalluri U."/>
            <person name="Larimer F."/>
            <person name="Leebens-Mack J."/>
            <person name="Leple J.C."/>
            <person name="Locascio P."/>
            <person name="Lou Y."/>
            <person name="Lucas S."/>
            <person name="Martin F."/>
            <person name="Montanini B."/>
            <person name="Napoli C."/>
            <person name="Nelson D.R."/>
            <person name="Nelson C."/>
            <person name="Nieminen K."/>
            <person name="Nilsson O."/>
            <person name="Pereda V."/>
            <person name="Peter G."/>
            <person name="Philippe R."/>
            <person name="Pilate G."/>
            <person name="Poliakov A."/>
            <person name="Razumovskaya J."/>
            <person name="Richardson P."/>
            <person name="Rinaldi C."/>
            <person name="Ritland K."/>
            <person name="Rouze P."/>
            <person name="Ryaboy D."/>
            <person name="Schmutz J."/>
            <person name="Schrader J."/>
            <person name="Segerman B."/>
            <person name="Shin H."/>
            <person name="Siddiqui A."/>
            <person name="Sterky F."/>
            <person name="Terry A."/>
            <person name="Tsai C.J."/>
            <person name="Uberbacher E."/>
            <person name="Unneberg P."/>
            <person name="Vahala J."/>
            <person name="Wall K."/>
            <person name="Wessler S."/>
            <person name="Yang G."/>
            <person name="Yin T."/>
            <person name="Douglas C."/>
            <person name="Marra M."/>
            <person name="Sandberg G."/>
            <person name="Van de Peer Y."/>
            <person name="Rokhsar D."/>
        </authorList>
    </citation>
    <scope>NUCLEOTIDE SEQUENCE [LARGE SCALE GENOMIC DNA]</scope>
    <source>
        <strain evidence="5">cv. Nisqually</strain>
    </source>
</reference>
<evidence type="ECO:0000256" key="2">
    <source>
        <dbReference type="RuleBase" id="RU361185"/>
    </source>
</evidence>
<proteinExistence type="inferred from homology"/>
<dbReference type="SUPFAM" id="SSF74650">
    <property type="entry name" value="Galactose mutarotase-like"/>
    <property type="match status" value="1"/>
</dbReference>
<dbReference type="Pfam" id="PF01055">
    <property type="entry name" value="Glyco_hydro_31_2nd"/>
    <property type="match status" value="1"/>
</dbReference>
<evidence type="ECO:0000256" key="1">
    <source>
        <dbReference type="ARBA" id="ARBA00023180"/>
    </source>
</evidence>
<keyword evidence="1" id="KW-0325">Glycoprotein</keyword>
<dbReference type="InterPro" id="IPR011013">
    <property type="entry name" value="Gal_mutarotase_sf_dom"/>
</dbReference>
<gene>
    <name evidence="4" type="ORF">POPTR_011G154100</name>
</gene>